<evidence type="ECO:0000256" key="4">
    <source>
        <dbReference type="ARBA" id="ARBA00023136"/>
    </source>
</evidence>
<dbReference type="Proteomes" id="UP000295681">
    <property type="component" value="Unassembled WGS sequence"/>
</dbReference>
<evidence type="ECO:0000313" key="6">
    <source>
        <dbReference type="EMBL" id="TDG67213.1"/>
    </source>
</evidence>
<keyword evidence="7" id="KW-1185">Reference proteome</keyword>
<evidence type="ECO:0000256" key="3">
    <source>
        <dbReference type="ARBA" id="ARBA00022989"/>
    </source>
</evidence>
<keyword evidence="4 5" id="KW-0472">Membrane</keyword>
<keyword evidence="3 5" id="KW-1133">Transmembrane helix</keyword>
<dbReference type="STRING" id="907931.GCA_000165675_00492"/>
<accession>A0A4R5N7F9</accession>
<dbReference type="GO" id="GO:0009403">
    <property type="term" value="P:toxin biosynthetic process"/>
    <property type="evidence" value="ECO:0007669"/>
    <property type="project" value="InterPro"/>
</dbReference>
<proteinExistence type="predicted"/>
<dbReference type="GO" id="GO:0016020">
    <property type="term" value="C:membrane"/>
    <property type="evidence" value="ECO:0007669"/>
    <property type="project" value="UniProtKB-SubCell"/>
</dbReference>
<keyword evidence="2 5" id="KW-0812">Transmembrane</keyword>
<dbReference type="Pfam" id="PF02674">
    <property type="entry name" value="Colicin_V"/>
    <property type="match status" value="1"/>
</dbReference>
<dbReference type="AlphaFoldDB" id="A0A4R5N7F9"/>
<comment type="subcellular location">
    <subcellularLocation>
        <location evidence="1">Membrane</location>
        <topology evidence="1">Multi-pass membrane protein</topology>
    </subcellularLocation>
</comment>
<name>A0A4R5N7F9_9LACO</name>
<evidence type="ECO:0000256" key="5">
    <source>
        <dbReference type="SAM" id="Phobius"/>
    </source>
</evidence>
<feature type="transmembrane region" description="Helical" evidence="5">
    <location>
        <begin position="109"/>
        <end position="133"/>
    </location>
</feature>
<sequence length="173" mass="19297">MILLIGTLIFVLLWFVYGWRKGLVNATLRLIFFIGTWYIAIKFSKPLSGAIANIVNGDFVRTTIPQAVAGDGSNFLASGIVFVLILAIGGTVSTMILRQFKIIRRIPLLGSLDAILGAVVCGLIGITIAFFILQLLSVIPNSWLQDQFMNTPELDYILDKLPFFAQQIYNWWL</sequence>
<dbReference type="InterPro" id="IPR003825">
    <property type="entry name" value="Colicin-V_CvpA"/>
</dbReference>
<dbReference type="EMBL" id="PUFI01000016">
    <property type="protein sequence ID" value="TDG67213.1"/>
    <property type="molecule type" value="Genomic_DNA"/>
</dbReference>
<gene>
    <name evidence="6" type="ORF">C5L23_000167</name>
</gene>
<evidence type="ECO:0000313" key="7">
    <source>
        <dbReference type="Proteomes" id="UP000295681"/>
    </source>
</evidence>
<evidence type="ECO:0008006" key="8">
    <source>
        <dbReference type="Google" id="ProtNLM"/>
    </source>
</evidence>
<comment type="caution">
    <text evidence="6">The sequence shown here is derived from an EMBL/GenBank/DDBJ whole genome shotgun (WGS) entry which is preliminary data.</text>
</comment>
<feature type="transmembrane region" description="Helical" evidence="5">
    <location>
        <begin position="75"/>
        <end position="97"/>
    </location>
</feature>
<reference evidence="6 7" key="1">
    <citation type="journal article" date="2019" name="Appl. Microbiol. Biotechnol.">
        <title>Uncovering carbohydrate metabolism through a genotype-phenotype association study of 56 lactic acid bacteria genomes.</title>
        <authorList>
            <person name="Buron-Moles G."/>
            <person name="Chailyan A."/>
            <person name="Dolejs I."/>
            <person name="Forster J."/>
            <person name="Miks M.H."/>
        </authorList>
    </citation>
    <scope>NUCLEOTIDE SEQUENCE [LARGE SCALE GENOMIC DNA]</scope>
    <source>
        <strain evidence="6 7">ATCC 700006</strain>
    </source>
</reference>
<evidence type="ECO:0000256" key="2">
    <source>
        <dbReference type="ARBA" id="ARBA00022692"/>
    </source>
</evidence>
<protein>
    <recommendedName>
        <fullName evidence="8">Colicin V production protein</fullName>
    </recommendedName>
</protein>
<organism evidence="6 7">
    <name type="scientific">Leuconostoc fallax</name>
    <dbReference type="NCBI Taxonomy" id="1251"/>
    <lineage>
        <taxon>Bacteria</taxon>
        <taxon>Bacillati</taxon>
        <taxon>Bacillota</taxon>
        <taxon>Bacilli</taxon>
        <taxon>Lactobacillales</taxon>
        <taxon>Lactobacillaceae</taxon>
        <taxon>Leuconostoc</taxon>
    </lineage>
</organism>
<dbReference type="RefSeq" id="WP_010008267.1">
    <property type="nucleotide sequence ID" value="NZ_JAGYGP010000005.1"/>
</dbReference>
<evidence type="ECO:0000256" key="1">
    <source>
        <dbReference type="ARBA" id="ARBA00004141"/>
    </source>
</evidence>